<feature type="domain" description="Zn(2)-C6 fungal-type" evidence="8">
    <location>
        <begin position="5"/>
        <end position="34"/>
    </location>
</feature>
<dbReference type="PROSITE" id="PS00463">
    <property type="entry name" value="ZN2_CY6_FUNGAL_1"/>
    <property type="match status" value="1"/>
</dbReference>
<dbReference type="CDD" id="cd00067">
    <property type="entry name" value="GAL4"/>
    <property type="match status" value="1"/>
</dbReference>
<accession>S9VW37</accession>
<dbReference type="InterPro" id="IPR001138">
    <property type="entry name" value="Zn2Cys6_DnaBD"/>
</dbReference>
<dbReference type="GO" id="GO:0005634">
    <property type="term" value="C:nucleus"/>
    <property type="evidence" value="ECO:0007669"/>
    <property type="project" value="UniProtKB-SubCell"/>
</dbReference>
<dbReference type="CDD" id="cd12148">
    <property type="entry name" value="fungal_TF_MHR"/>
    <property type="match status" value="1"/>
</dbReference>
<protein>
    <submittedName>
        <fullName evidence="9">Transcription factor</fullName>
    </submittedName>
</protein>
<reference evidence="9 10" key="1">
    <citation type="journal article" date="2011" name="Science">
        <title>Comparative functional genomics of the fission yeasts.</title>
        <authorList>
            <person name="Rhind N."/>
            <person name="Chen Z."/>
            <person name="Yassour M."/>
            <person name="Thompson D.A."/>
            <person name="Haas B.J."/>
            <person name="Habib N."/>
            <person name="Wapinski I."/>
            <person name="Roy S."/>
            <person name="Lin M.F."/>
            <person name="Heiman D.I."/>
            <person name="Young S.K."/>
            <person name="Furuya K."/>
            <person name="Guo Y."/>
            <person name="Pidoux A."/>
            <person name="Chen H.M."/>
            <person name="Robbertse B."/>
            <person name="Goldberg J.M."/>
            <person name="Aoki K."/>
            <person name="Bayne E.H."/>
            <person name="Berlin A.M."/>
            <person name="Desjardins C.A."/>
            <person name="Dobbs E."/>
            <person name="Dukaj L."/>
            <person name="Fan L."/>
            <person name="FitzGerald M.G."/>
            <person name="French C."/>
            <person name="Gujja S."/>
            <person name="Hansen K."/>
            <person name="Keifenheim D."/>
            <person name="Levin J.Z."/>
            <person name="Mosher R.A."/>
            <person name="Mueller C.A."/>
            <person name="Pfiffner J."/>
            <person name="Priest M."/>
            <person name="Russ C."/>
            <person name="Smialowska A."/>
            <person name="Swoboda P."/>
            <person name="Sykes S.M."/>
            <person name="Vaughn M."/>
            <person name="Vengrova S."/>
            <person name="Yoder R."/>
            <person name="Zeng Q."/>
            <person name="Allshire R."/>
            <person name="Baulcombe D."/>
            <person name="Birren B.W."/>
            <person name="Brown W."/>
            <person name="Ekwall K."/>
            <person name="Kellis M."/>
            <person name="Leatherwood J."/>
            <person name="Levin H."/>
            <person name="Margalit H."/>
            <person name="Martienssen R."/>
            <person name="Nieduszynski C.A."/>
            <person name="Spatafora J.W."/>
            <person name="Friedman N."/>
            <person name="Dalgaard J.Z."/>
            <person name="Baumann P."/>
            <person name="Niki H."/>
            <person name="Regev A."/>
            <person name="Nusbaum C."/>
        </authorList>
    </citation>
    <scope>NUCLEOTIDE SEQUENCE [LARGE SCALE GENOMIC DNA]</scope>
    <source>
        <strain evidence="10">OY26 / ATCC MYA-4695 / CBS 11777 / NBRC 106824 / NRRL Y48691</strain>
    </source>
</reference>
<keyword evidence="6" id="KW-0804">Transcription</keyword>
<evidence type="ECO:0000313" key="9">
    <source>
        <dbReference type="EMBL" id="EPY50439.1"/>
    </source>
</evidence>
<keyword evidence="10" id="KW-1185">Reference proteome</keyword>
<dbReference type="AlphaFoldDB" id="S9VW37"/>
<dbReference type="RefSeq" id="XP_013024922.1">
    <property type="nucleotide sequence ID" value="XM_013169468.1"/>
</dbReference>
<dbReference type="HOGENOM" id="CLU_015811_1_0_1"/>
<keyword evidence="5" id="KW-0238">DNA-binding</keyword>
<dbReference type="OMA" id="PMAWYLS"/>
<keyword evidence="3" id="KW-0862">Zinc</keyword>
<evidence type="ECO:0000256" key="7">
    <source>
        <dbReference type="ARBA" id="ARBA00023242"/>
    </source>
</evidence>
<dbReference type="STRING" id="653667.S9VW37"/>
<evidence type="ECO:0000313" key="10">
    <source>
        <dbReference type="Proteomes" id="UP000015464"/>
    </source>
</evidence>
<keyword evidence="2" id="KW-0479">Metal-binding</keyword>
<dbReference type="Pfam" id="PF04082">
    <property type="entry name" value="Fungal_trans"/>
    <property type="match status" value="1"/>
</dbReference>
<gene>
    <name evidence="9" type="ORF">SPOG_01196</name>
</gene>
<dbReference type="Gene3D" id="4.10.240.10">
    <property type="entry name" value="Zn(2)-C6 fungal-type DNA-binding domain"/>
    <property type="match status" value="1"/>
</dbReference>
<dbReference type="PANTHER" id="PTHR31313">
    <property type="entry name" value="TY1 ENHANCER ACTIVATOR"/>
    <property type="match status" value="1"/>
</dbReference>
<keyword evidence="4" id="KW-0805">Transcription regulation</keyword>
<dbReference type="GO" id="GO:0006351">
    <property type="term" value="P:DNA-templated transcription"/>
    <property type="evidence" value="ECO:0007669"/>
    <property type="project" value="InterPro"/>
</dbReference>
<organism evidence="9 10">
    <name type="scientific">Schizosaccharomyces cryophilus (strain OY26 / ATCC MYA-4695 / CBS 11777 / NBRC 106824 / NRRL Y48691)</name>
    <name type="common">Fission yeast</name>
    <dbReference type="NCBI Taxonomy" id="653667"/>
    <lineage>
        <taxon>Eukaryota</taxon>
        <taxon>Fungi</taxon>
        <taxon>Dikarya</taxon>
        <taxon>Ascomycota</taxon>
        <taxon>Taphrinomycotina</taxon>
        <taxon>Schizosaccharomycetes</taxon>
        <taxon>Schizosaccharomycetales</taxon>
        <taxon>Schizosaccharomycetaceae</taxon>
        <taxon>Schizosaccharomyces</taxon>
    </lineage>
</organism>
<dbReference type="GO" id="GO:0003677">
    <property type="term" value="F:DNA binding"/>
    <property type="evidence" value="ECO:0007669"/>
    <property type="project" value="UniProtKB-KW"/>
</dbReference>
<dbReference type="eggNOG" id="ENOG502QTSE">
    <property type="taxonomic scope" value="Eukaryota"/>
</dbReference>
<dbReference type="SMART" id="SM00066">
    <property type="entry name" value="GAL4"/>
    <property type="match status" value="1"/>
</dbReference>
<dbReference type="Proteomes" id="UP000015464">
    <property type="component" value="Unassembled WGS sequence"/>
</dbReference>
<dbReference type="SUPFAM" id="SSF57701">
    <property type="entry name" value="Zn2/Cys6 DNA-binding domain"/>
    <property type="match status" value="1"/>
</dbReference>
<dbReference type="GeneID" id="25035527"/>
<dbReference type="InterPro" id="IPR051615">
    <property type="entry name" value="Transcr_Regulatory_Elem"/>
</dbReference>
<dbReference type="EMBL" id="KE546993">
    <property type="protein sequence ID" value="EPY50439.1"/>
    <property type="molecule type" value="Genomic_DNA"/>
</dbReference>
<name>S9VW37_SCHCR</name>
<dbReference type="FunFam" id="4.10.240.10:FF:000018">
    <property type="entry name" value="Casein kinase II subunit beta"/>
    <property type="match status" value="1"/>
</dbReference>
<evidence type="ECO:0000256" key="1">
    <source>
        <dbReference type="ARBA" id="ARBA00004123"/>
    </source>
</evidence>
<dbReference type="GO" id="GO:0000981">
    <property type="term" value="F:DNA-binding transcription factor activity, RNA polymerase II-specific"/>
    <property type="evidence" value="ECO:0007669"/>
    <property type="project" value="InterPro"/>
</dbReference>
<dbReference type="GO" id="GO:0008270">
    <property type="term" value="F:zinc ion binding"/>
    <property type="evidence" value="ECO:0007669"/>
    <property type="project" value="InterPro"/>
</dbReference>
<dbReference type="PANTHER" id="PTHR31313:SF81">
    <property type="entry name" value="TY1 ENHANCER ACTIVATOR"/>
    <property type="match status" value="1"/>
</dbReference>
<proteinExistence type="predicted"/>
<evidence type="ECO:0000256" key="2">
    <source>
        <dbReference type="ARBA" id="ARBA00022723"/>
    </source>
</evidence>
<evidence type="ECO:0000256" key="3">
    <source>
        <dbReference type="ARBA" id="ARBA00022833"/>
    </source>
</evidence>
<dbReference type="InterPro" id="IPR036864">
    <property type="entry name" value="Zn2-C6_fun-type_DNA-bd_sf"/>
</dbReference>
<dbReference type="PROSITE" id="PS50048">
    <property type="entry name" value="ZN2_CY6_FUNGAL_2"/>
    <property type="match status" value="1"/>
</dbReference>
<dbReference type="Pfam" id="PF00172">
    <property type="entry name" value="Zn_clus"/>
    <property type="match status" value="1"/>
</dbReference>
<comment type="subcellular location">
    <subcellularLocation>
        <location evidence="1">Nucleus</location>
    </subcellularLocation>
</comment>
<dbReference type="SMART" id="SM00906">
    <property type="entry name" value="Fungal_trans"/>
    <property type="match status" value="1"/>
</dbReference>
<dbReference type="OrthoDB" id="2154091at2759"/>
<sequence length="629" mass="71896">MRTLSCQSCRRRKIKCDRKSPCTNCIHLGEQCIHKDLDNRKKRHPHSYVQALESQLATLESFLMKLKDSPTNERLKMLESVTFADHLSFNGCGSNASNMQKDDSIDFPISLDIRGPNTITFYGPTNVYGSSLRPSSVDTPFQVKQHPMFSPAITYCLKLFFKWQYTQFMYINREAFLLDYYHHYHDGRYCSEHLLYAMCALGSRMAPEPEVVNSSDKYYKLSWDALMEYGLGRPHITSVQCLLCLGFYDIGMGNNSLGWLLSGLAFRMGQDLGFQLDPRKWFMNEIPVISAEDAAVRSRIYWGSYVADVFISFILGRPTTLKKSDTSIPGSVNLPDFDGIDEFKCDLGPAAKPATLFVMLLLLVDLSHIADAILFDVFSPSNLPYGVNARLQNLGKYNLELMKWYLKLPDDVRWKKSDLKSHGQNPDMLAICLYYYLIRICLNRPFLARKEVTSNDMTSKVICMDSIEDISQLLKAYRDAFGFESASLFMVYASIVSCSVLIMLRHTSVISERLDIEEKLKFFVMVLNKSSKSWKLAAKSLTLIETSLKDEEISTPNQSFALTNLNSRIVPEEIPIFNYLDETIKNEFFDSQLSSANNFEEYRSFFGGPPVFMTSASHNDLWKDTNVPF</sequence>
<evidence type="ECO:0000256" key="4">
    <source>
        <dbReference type="ARBA" id="ARBA00023015"/>
    </source>
</evidence>
<keyword evidence="7" id="KW-0539">Nucleus</keyword>
<dbReference type="InterPro" id="IPR007219">
    <property type="entry name" value="XnlR_reg_dom"/>
</dbReference>
<evidence type="ECO:0000259" key="8">
    <source>
        <dbReference type="PROSITE" id="PS50048"/>
    </source>
</evidence>
<evidence type="ECO:0000256" key="6">
    <source>
        <dbReference type="ARBA" id="ARBA00023163"/>
    </source>
</evidence>
<evidence type="ECO:0000256" key="5">
    <source>
        <dbReference type="ARBA" id="ARBA00023125"/>
    </source>
</evidence>